<dbReference type="AlphaFoldDB" id="A0A9J6F6M4"/>
<dbReference type="InterPro" id="IPR001878">
    <property type="entry name" value="Znf_CCHC"/>
</dbReference>
<name>A0A9J6F6M4_HAELO</name>
<keyword evidence="5" id="KW-1185">Reference proteome</keyword>
<feature type="compositionally biased region" description="Polar residues" evidence="2">
    <location>
        <begin position="132"/>
        <end position="144"/>
    </location>
</feature>
<keyword evidence="1" id="KW-0862">Zinc</keyword>
<gene>
    <name evidence="4" type="ORF">HPB48_002572</name>
</gene>
<dbReference type="GO" id="GO:0002218">
    <property type="term" value="P:activation of innate immune response"/>
    <property type="evidence" value="ECO:0007669"/>
    <property type="project" value="InterPro"/>
</dbReference>
<dbReference type="GO" id="GO:0003723">
    <property type="term" value="F:RNA binding"/>
    <property type="evidence" value="ECO:0007669"/>
    <property type="project" value="InterPro"/>
</dbReference>
<evidence type="ECO:0000259" key="3">
    <source>
        <dbReference type="PROSITE" id="PS50158"/>
    </source>
</evidence>
<dbReference type="PROSITE" id="PS50158">
    <property type="entry name" value="ZF_CCHC"/>
    <property type="match status" value="1"/>
</dbReference>
<dbReference type="GO" id="GO:0008270">
    <property type="term" value="F:zinc ion binding"/>
    <property type="evidence" value="ECO:0007669"/>
    <property type="project" value="UniProtKB-KW"/>
</dbReference>
<sequence>MELRMDNPLPNFLRVSGQRATFDYRGVRKVCRRCGLEGHFKAQCATPRCDRCVVFGHATQGCVRGCSRCGGTHATADWTARKSYSMVTAGGFSAAFPPLQERRKNGDQERSQAMEVHEDEATPETTDDTRSENTQCQNKQVAHSDSNEEEKQHQMVVTVEAKGAGSEDGSEAPAGAGGGKMAAEDKTAAMTAATGQCSGRKGGKMATEKMAAMTTAAGRGRGGGKT</sequence>
<organism evidence="4 5">
    <name type="scientific">Haemaphysalis longicornis</name>
    <name type="common">Bush tick</name>
    <dbReference type="NCBI Taxonomy" id="44386"/>
    <lineage>
        <taxon>Eukaryota</taxon>
        <taxon>Metazoa</taxon>
        <taxon>Ecdysozoa</taxon>
        <taxon>Arthropoda</taxon>
        <taxon>Chelicerata</taxon>
        <taxon>Arachnida</taxon>
        <taxon>Acari</taxon>
        <taxon>Parasitiformes</taxon>
        <taxon>Ixodida</taxon>
        <taxon>Ixodoidea</taxon>
        <taxon>Ixodidae</taxon>
        <taxon>Haemaphysalinae</taxon>
        <taxon>Haemaphysalis</taxon>
    </lineage>
</organism>
<evidence type="ECO:0000256" key="2">
    <source>
        <dbReference type="SAM" id="MobiDB-lite"/>
    </source>
</evidence>
<dbReference type="GO" id="GO:0003690">
    <property type="term" value="F:double-stranded DNA binding"/>
    <property type="evidence" value="ECO:0007669"/>
    <property type="project" value="InterPro"/>
</dbReference>
<dbReference type="PANTHER" id="PTHR22639">
    <property type="entry name" value="GAG-RELATED PROTEIN"/>
    <property type="match status" value="1"/>
</dbReference>
<evidence type="ECO:0000313" key="4">
    <source>
        <dbReference type="EMBL" id="KAH9359734.1"/>
    </source>
</evidence>
<keyword evidence="1" id="KW-0479">Metal-binding</keyword>
<evidence type="ECO:0000256" key="1">
    <source>
        <dbReference type="PROSITE-ProRule" id="PRU00047"/>
    </source>
</evidence>
<feature type="region of interest" description="Disordered" evidence="2">
    <location>
        <begin position="95"/>
        <end position="183"/>
    </location>
</feature>
<keyword evidence="1" id="KW-0863">Zinc-finger</keyword>
<comment type="caution">
    <text evidence="4">The sequence shown here is derived from an EMBL/GenBank/DDBJ whole genome shotgun (WGS) entry which is preliminary data.</text>
</comment>
<dbReference type="InterPro" id="IPR042509">
    <property type="entry name" value="ZCCHC3"/>
</dbReference>
<protein>
    <recommendedName>
        <fullName evidence="3">CCHC-type domain-containing protein</fullName>
    </recommendedName>
</protein>
<evidence type="ECO:0000313" key="5">
    <source>
        <dbReference type="Proteomes" id="UP000821853"/>
    </source>
</evidence>
<dbReference type="VEuPathDB" id="VectorBase:HLOH_040621"/>
<dbReference type="OrthoDB" id="6506579at2759"/>
<dbReference type="Proteomes" id="UP000821853">
    <property type="component" value="Chromosome 1"/>
</dbReference>
<reference evidence="4 5" key="1">
    <citation type="journal article" date="2020" name="Cell">
        <title>Large-Scale Comparative Analyses of Tick Genomes Elucidate Their Genetic Diversity and Vector Capacities.</title>
        <authorList>
            <consortium name="Tick Genome and Microbiome Consortium (TIGMIC)"/>
            <person name="Jia N."/>
            <person name="Wang J."/>
            <person name="Shi W."/>
            <person name="Du L."/>
            <person name="Sun Y."/>
            <person name="Zhan W."/>
            <person name="Jiang J.F."/>
            <person name="Wang Q."/>
            <person name="Zhang B."/>
            <person name="Ji P."/>
            <person name="Bell-Sakyi L."/>
            <person name="Cui X.M."/>
            <person name="Yuan T.T."/>
            <person name="Jiang B.G."/>
            <person name="Yang W.F."/>
            <person name="Lam T.T."/>
            <person name="Chang Q.C."/>
            <person name="Ding S.J."/>
            <person name="Wang X.J."/>
            <person name="Zhu J.G."/>
            <person name="Ruan X.D."/>
            <person name="Zhao L."/>
            <person name="Wei J.T."/>
            <person name="Ye R.Z."/>
            <person name="Que T.C."/>
            <person name="Du C.H."/>
            <person name="Zhou Y.H."/>
            <person name="Cheng J.X."/>
            <person name="Dai P.F."/>
            <person name="Guo W.B."/>
            <person name="Han X.H."/>
            <person name="Huang E.J."/>
            <person name="Li L.F."/>
            <person name="Wei W."/>
            <person name="Gao Y.C."/>
            <person name="Liu J.Z."/>
            <person name="Shao H.Z."/>
            <person name="Wang X."/>
            <person name="Wang C.C."/>
            <person name="Yang T.C."/>
            <person name="Huo Q.B."/>
            <person name="Li W."/>
            <person name="Chen H.Y."/>
            <person name="Chen S.E."/>
            <person name="Zhou L.G."/>
            <person name="Ni X.B."/>
            <person name="Tian J.H."/>
            <person name="Sheng Y."/>
            <person name="Liu T."/>
            <person name="Pan Y.S."/>
            <person name="Xia L.Y."/>
            <person name="Li J."/>
            <person name="Zhao F."/>
            <person name="Cao W.C."/>
        </authorList>
    </citation>
    <scope>NUCLEOTIDE SEQUENCE [LARGE SCALE GENOMIC DNA]</scope>
    <source>
        <strain evidence="4">HaeL-2018</strain>
    </source>
</reference>
<feature type="compositionally biased region" description="Basic and acidic residues" evidence="2">
    <location>
        <begin position="100"/>
        <end position="120"/>
    </location>
</feature>
<accession>A0A9J6F6M4</accession>
<dbReference type="EMBL" id="JABSTR010000001">
    <property type="protein sequence ID" value="KAH9359734.1"/>
    <property type="molecule type" value="Genomic_DNA"/>
</dbReference>
<dbReference type="PANTHER" id="PTHR22639:SF3">
    <property type="entry name" value="ZINC FINGER CCHC DOMAIN-CONTAINING PROTEIN 3"/>
    <property type="match status" value="1"/>
</dbReference>
<dbReference type="OMA" id="ECHARGR"/>
<feature type="domain" description="CCHC-type" evidence="3">
    <location>
        <begin position="31"/>
        <end position="44"/>
    </location>
</feature>
<proteinExistence type="predicted"/>